<keyword evidence="3" id="KW-1185">Reference proteome</keyword>
<feature type="region of interest" description="Disordered" evidence="1">
    <location>
        <begin position="130"/>
        <end position="162"/>
    </location>
</feature>
<evidence type="ECO:0000256" key="1">
    <source>
        <dbReference type="SAM" id="MobiDB-lite"/>
    </source>
</evidence>
<feature type="region of interest" description="Disordered" evidence="1">
    <location>
        <begin position="24"/>
        <end position="53"/>
    </location>
</feature>
<gene>
    <name evidence="2" type="ORF">ISN45_Aa02g003060</name>
</gene>
<feature type="compositionally biased region" description="Polar residues" evidence="1">
    <location>
        <begin position="153"/>
        <end position="162"/>
    </location>
</feature>
<organism evidence="2 3">
    <name type="scientific">Arabidopsis thaliana x Arabidopsis arenosa</name>
    <dbReference type="NCBI Taxonomy" id="1240361"/>
    <lineage>
        <taxon>Eukaryota</taxon>
        <taxon>Viridiplantae</taxon>
        <taxon>Streptophyta</taxon>
        <taxon>Embryophyta</taxon>
        <taxon>Tracheophyta</taxon>
        <taxon>Spermatophyta</taxon>
        <taxon>Magnoliopsida</taxon>
        <taxon>eudicotyledons</taxon>
        <taxon>Gunneridae</taxon>
        <taxon>Pentapetalae</taxon>
        <taxon>rosids</taxon>
        <taxon>malvids</taxon>
        <taxon>Brassicales</taxon>
        <taxon>Brassicaceae</taxon>
        <taxon>Camelineae</taxon>
        <taxon>Arabidopsis</taxon>
    </lineage>
</organism>
<evidence type="ECO:0000313" key="3">
    <source>
        <dbReference type="Proteomes" id="UP000694240"/>
    </source>
</evidence>
<accession>A0A8T2BG39</accession>
<evidence type="ECO:0000313" key="2">
    <source>
        <dbReference type="EMBL" id="KAG7584923.1"/>
    </source>
</evidence>
<dbReference type="Proteomes" id="UP000694240">
    <property type="component" value="Chromosome 7"/>
</dbReference>
<comment type="caution">
    <text evidence="2">The sequence shown here is derived from an EMBL/GenBank/DDBJ whole genome shotgun (WGS) entry which is preliminary data.</text>
</comment>
<name>A0A8T2BG39_9BRAS</name>
<feature type="compositionally biased region" description="Low complexity" evidence="1">
    <location>
        <begin position="24"/>
        <end position="36"/>
    </location>
</feature>
<dbReference type="AlphaFoldDB" id="A0A8T2BG39"/>
<protein>
    <submittedName>
        <fullName evidence="2">Uncharacterized protein</fullName>
    </submittedName>
</protein>
<reference evidence="2 3" key="1">
    <citation type="submission" date="2020-12" db="EMBL/GenBank/DDBJ databases">
        <title>Concerted genomic and epigenomic changes stabilize Arabidopsis allopolyploids.</title>
        <authorList>
            <person name="Chen Z."/>
        </authorList>
    </citation>
    <scope>NUCLEOTIDE SEQUENCE [LARGE SCALE GENOMIC DNA]</scope>
    <source>
        <strain evidence="2">Allo738</strain>
        <tissue evidence="2">Leaf</tissue>
    </source>
</reference>
<feature type="compositionally biased region" description="Low complexity" evidence="1">
    <location>
        <begin position="130"/>
        <end position="144"/>
    </location>
</feature>
<proteinExistence type="predicted"/>
<dbReference type="EMBL" id="JAEFBK010000007">
    <property type="protein sequence ID" value="KAG7584923.1"/>
    <property type="molecule type" value="Genomic_DNA"/>
</dbReference>
<sequence length="162" mass="15845">MKDIAASGTTPTTAATSTTINTTTASAATTSTSTSTQCRLRGGRQLKEGSKETELGVSIPKATKGAEFTVTIYTQSIGDGNGYGDAKIKGRKGASSSANGSGYGTTSGFVIAKGPNATAFSMSTAFGRGRANAAAGRKGATAKGNGAGGGTTVTYGSTGPKP</sequence>